<dbReference type="AlphaFoldDB" id="A0A6L2MBN1"/>
<feature type="compositionally biased region" description="Basic and acidic residues" evidence="1">
    <location>
        <begin position="231"/>
        <end position="272"/>
    </location>
</feature>
<comment type="caution">
    <text evidence="3">The sequence shown here is derived from an EMBL/GenBank/DDBJ whole genome shotgun (WGS) entry which is preliminary data.</text>
</comment>
<keyword evidence="2" id="KW-1133">Transmembrane helix</keyword>
<proteinExistence type="predicted"/>
<sequence length="476" mass="55498">MTHHPTFHYGRWFIYFCFFYGPGSGLLGLSPDTRDRPALRSWNTTTMKKMIQMETEIRCLGKLEHLREFNPEEEQDGMNVYKRLDVYVPSINDKEPESKEEFYEKRIQKFDKVLEERCVLIHTLTYGVTKFGRDKGMIDFFKAYKEMFNDAEFNLYESSNDEDSESNVDGDNDKNNNNDGDGEPMADAKKKNKSNNEKEKQNKEDIDNEIKSKGTEESRNEGTEENGSETTKGKSDGKEENMNGDEREVKAQMDVDNHEKQEKQDIDKDENAVKEKVETCEELENQAMEEIKKKKTAKRKSAKEMTPPSFSICLSPDTNKVEERAPKRAKKPSRFIISPYINKKTATKGNAVQDEMMICSYLFSMEGNELMNNKGKDKAFLPHRDDLFNFLKRTTMIIDNSKTPISYDAKYKKVCDVLKNMFSMHLKEVQHPRAKEVLNKKPTILRPKWGTEKNNTDYGVFLRMHMENYNRENAKN</sequence>
<organism evidence="3">
    <name type="scientific">Tanacetum cinerariifolium</name>
    <name type="common">Dalmatian daisy</name>
    <name type="synonym">Chrysanthemum cinerariifolium</name>
    <dbReference type="NCBI Taxonomy" id="118510"/>
    <lineage>
        <taxon>Eukaryota</taxon>
        <taxon>Viridiplantae</taxon>
        <taxon>Streptophyta</taxon>
        <taxon>Embryophyta</taxon>
        <taxon>Tracheophyta</taxon>
        <taxon>Spermatophyta</taxon>
        <taxon>Magnoliopsida</taxon>
        <taxon>eudicotyledons</taxon>
        <taxon>Gunneridae</taxon>
        <taxon>Pentapetalae</taxon>
        <taxon>asterids</taxon>
        <taxon>campanulids</taxon>
        <taxon>Asterales</taxon>
        <taxon>Asteraceae</taxon>
        <taxon>Asteroideae</taxon>
        <taxon>Anthemideae</taxon>
        <taxon>Anthemidinae</taxon>
        <taxon>Tanacetum</taxon>
    </lineage>
</organism>
<feature type="region of interest" description="Disordered" evidence="1">
    <location>
        <begin position="158"/>
        <end position="272"/>
    </location>
</feature>
<feature type="transmembrane region" description="Helical" evidence="2">
    <location>
        <begin position="12"/>
        <end position="30"/>
    </location>
</feature>
<feature type="compositionally biased region" description="Acidic residues" evidence="1">
    <location>
        <begin position="159"/>
        <end position="170"/>
    </location>
</feature>
<keyword evidence="3" id="KW-0378">Hydrolase</keyword>
<gene>
    <name evidence="3" type="ORF">Tci_042090</name>
</gene>
<protein>
    <submittedName>
        <fullName evidence="3">Ulp1 protease family, C-terminal catalytic domain-containing protein</fullName>
    </submittedName>
</protein>
<feature type="region of interest" description="Disordered" evidence="1">
    <location>
        <begin position="292"/>
        <end position="329"/>
    </location>
</feature>
<evidence type="ECO:0000313" key="3">
    <source>
        <dbReference type="EMBL" id="GEU70112.1"/>
    </source>
</evidence>
<keyword evidence="2" id="KW-0472">Membrane</keyword>
<reference evidence="3" key="1">
    <citation type="journal article" date="2019" name="Sci. Rep.">
        <title>Draft genome of Tanacetum cinerariifolium, the natural source of mosquito coil.</title>
        <authorList>
            <person name="Yamashiro T."/>
            <person name="Shiraishi A."/>
            <person name="Satake H."/>
            <person name="Nakayama K."/>
        </authorList>
    </citation>
    <scope>NUCLEOTIDE SEQUENCE</scope>
</reference>
<evidence type="ECO:0000256" key="2">
    <source>
        <dbReference type="SAM" id="Phobius"/>
    </source>
</evidence>
<keyword evidence="2" id="KW-0812">Transmembrane</keyword>
<feature type="compositionally biased region" description="Basic and acidic residues" evidence="1">
    <location>
        <begin position="186"/>
        <end position="222"/>
    </location>
</feature>
<name>A0A6L2MBN1_TANCI</name>
<accession>A0A6L2MBN1</accession>
<dbReference type="GO" id="GO:0008233">
    <property type="term" value="F:peptidase activity"/>
    <property type="evidence" value="ECO:0007669"/>
    <property type="project" value="UniProtKB-KW"/>
</dbReference>
<dbReference type="EMBL" id="BKCJ010006055">
    <property type="protein sequence ID" value="GEU70112.1"/>
    <property type="molecule type" value="Genomic_DNA"/>
</dbReference>
<dbReference type="GO" id="GO:0006508">
    <property type="term" value="P:proteolysis"/>
    <property type="evidence" value="ECO:0007669"/>
    <property type="project" value="UniProtKB-KW"/>
</dbReference>
<keyword evidence="3" id="KW-0645">Protease</keyword>
<evidence type="ECO:0000256" key="1">
    <source>
        <dbReference type="SAM" id="MobiDB-lite"/>
    </source>
</evidence>